<keyword evidence="9" id="KW-0472">Membrane</keyword>
<dbReference type="InterPro" id="IPR036890">
    <property type="entry name" value="HATPase_C_sf"/>
</dbReference>
<organism evidence="13 14">
    <name type="scientific">Actinomadura namibiensis</name>
    <dbReference type="NCBI Taxonomy" id="182080"/>
    <lineage>
        <taxon>Bacteria</taxon>
        <taxon>Bacillati</taxon>
        <taxon>Actinomycetota</taxon>
        <taxon>Actinomycetes</taxon>
        <taxon>Streptosporangiales</taxon>
        <taxon>Thermomonosporaceae</taxon>
        <taxon>Actinomadura</taxon>
    </lineage>
</organism>
<dbReference type="AlphaFoldDB" id="A0A7W3LNA4"/>
<dbReference type="RefSeq" id="WP_220509315.1">
    <property type="nucleotide sequence ID" value="NZ_BAAALP010000004.1"/>
</dbReference>
<dbReference type="InterPro" id="IPR011712">
    <property type="entry name" value="Sig_transdc_His_kin_sub3_dim/P"/>
</dbReference>
<feature type="domain" description="Signal transduction histidine kinase subgroup 3 dimerisation and phosphoacceptor" evidence="11">
    <location>
        <begin position="169"/>
        <end position="234"/>
    </location>
</feature>
<name>A0A7W3LNA4_ACTNM</name>
<keyword evidence="3" id="KW-0597">Phosphoprotein</keyword>
<evidence type="ECO:0000259" key="12">
    <source>
        <dbReference type="Pfam" id="PF23539"/>
    </source>
</evidence>
<keyword evidence="7" id="KW-0067">ATP-binding</keyword>
<evidence type="ECO:0000256" key="3">
    <source>
        <dbReference type="ARBA" id="ARBA00022553"/>
    </source>
</evidence>
<feature type="transmembrane region" description="Helical" evidence="9">
    <location>
        <begin position="130"/>
        <end position="147"/>
    </location>
</feature>
<evidence type="ECO:0000256" key="7">
    <source>
        <dbReference type="ARBA" id="ARBA00022840"/>
    </source>
</evidence>
<accession>A0A7W3LNA4</accession>
<proteinExistence type="predicted"/>
<evidence type="ECO:0000256" key="4">
    <source>
        <dbReference type="ARBA" id="ARBA00022679"/>
    </source>
</evidence>
<evidence type="ECO:0000259" key="11">
    <source>
        <dbReference type="Pfam" id="PF07730"/>
    </source>
</evidence>
<feature type="transmembrane region" description="Helical" evidence="9">
    <location>
        <begin position="12"/>
        <end position="32"/>
    </location>
</feature>
<comment type="caution">
    <text evidence="13">The sequence shown here is derived from an EMBL/GenBank/DDBJ whole genome shotgun (WGS) entry which is preliminary data.</text>
</comment>
<feature type="transmembrane region" description="Helical" evidence="9">
    <location>
        <begin position="98"/>
        <end position="118"/>
    </location>
</feature>
<dbReference type="PANTHER" id="PTHR24421:SF10">
    <property type="entry name" value="NITRATE_NITRITE SENSOR PROTEIN NARQ"/>
    <property type="match status" value="1"/>
</dbReference>
<dbReference type="GO" id="GO:0005524">
    <property type="term" value="F:ATP binding"/>
    <property type="evidence" value="ECO:0007669"/>
    <property type="project" value="UniProtKB-KW"/>
</dbReference>
<evidence type="ECO:0000313" key="13">
    <source>
        <dbReference type="EMBL" id="MBA8951259.1"/>
    </source>
</evidence>
<keyword evidence="14" id="KW-1185">Reference proteome</keyword>
<dbReference type="Pfam" id="PF02518">
    <property type="entry name" value="HATPase_c"/>
    <property type="match status" value="1"/>
</dbReference>
<evidence type="ECO:0000256" key="9">
    <source>
        <dbReference type="SAM" id="Phobius"/>
    </source>
</evidence>
<dbReference type="GO" id="GO:0016020">
    <property type="term" value="C:membrane"/>
    <property type="evidence" value="ECO:0007669"/>
    <property type="project" value="InterPro"/>
</dbReference>
<dbReference type="EMBL" id="JACJIA010000003">
    <property type="protein sequence ID" value="MBA8951259.1"/>
    <property type="molecule type" value="Genomic_DNA"/>
</dbReference>
<dbReference type="GO" id="GO:0046983">
    <property type="term" value="F:protein dimerization activity"/>
    <property type="evidence" value="ECO:0007669"/>
    <property type="project" value="InterPro"/>
</dbReference>
<dbReference type="PANTHER" id="PTHR24421">
    <property type="entry name" value="NITRATE/NITRITE SENSOR PROTEIN NARX-RELATED"/>
    <property type="match status" value="1"/>
</dbReference>
<feature type="domain" description="Histidine kinase/HSP90-like ATPase" evidence="10">
    <location>
        <begin position="275"/>
        <end position="365"/>
    </location>
</feature>
<keyword evidence="8" id="KW-0902">Two-component regulatory system</keyword>
<evidence type="ECO:0000256" key="6">
    <source>
        <dbReference type="ARBA" id="ARBA00022777"/>
    </source>
</evidence>
<evidence type="ECO:0000256" key="2">
    <source>
        <dbReference type="ARBA" id="ARBA00012438"/>
    </source>
</evidence>
<feature type="domain" description="DUF7134" evidence="12">
    <location>
        <begin position="11"/>
        <end position="151"/>
    </location>
</feature>
<evidence type="ECO:0000313" key="14">
    <source>
        <dbReference type="Proteomes" id="UP000572680"/>
    </source>
</evidence>
<keyword evidence="5" id="KW-0547">Nucleotide-binding</keyword>
<sequence>MRDLLTGRLDRNHLIALDAVAAGVYVLSVAPLASLHRGPLAMAAALAAGALLPLRRVRPLPVFLCVLALTLLGDVGDYRAGAAFALYPVALAQPRRRLLPTPVIGGTSALVMCVLSVMGKERTGDRTGEVLFGLAVLGVAWTFGRAVRERRAHAGRAAREMAERAAADERLRIARELHDVVAHNMSVIAVKAGVANHVAAEHPEEAREALAVIEETSRTALTEMRHLLGVLRTTEPELAPAPGLSGLAAVADRAALAGVRVDLRVDAPDLPEGVAVSAHRIVQEAITNVVKHAAPARCRVVVESGDGVLRIDVADDGPGVRVLPSGPPGHGLIGMRERVTMYGGTFTAGPRPEGGFAVAARIPYERRS</sequence>
<dbReference type="InterPro" id="IPR055558">
    <property type="entry name" value="DUF7134"/>
</dbReference>
<evidence type="ECO:0000256" key="1">
    <source>
        <dbReference type="ARBA" id="ARBA00000085"/>
    </source>
</evidence>
<dbReference type="EC" id="2.7.13.3" evidence="2"/>
<keyword evidence="4" id="KW-0808">Transferase</keyword>
<dbReference type="SUPFAM" id="SSF55874">
    <property type="entry name" value="ATPase domain of HSP90 chaperone/DNA topoisomerase II/histidine kinase"/>
    <property type="match status" value="1"/>
</dbReference>
<dbReference type="InterPro" id="IPR003594">
    <property type="entry name" value="HATPase_dom"/>
</dbReference>
<dbReference type="CDD" id="cd16917">
    <property type="entry name" value="HATPase_UhpB-NarQ-NarX-like"/>
    <property type="match status" value="1"/>
</dbReference>
<keyword evidence="9" id="KW-1133">Transmembrane helix</keyword>
<dbReference type="GO" id="GO:0000155">
    <property type="term" value="F:phosphorelay sensor kinase activity"/>
    <property type="evidence" value="ECO:0007669"/>
    <property type="project" value="InterPro"/>
</dbReference>
<comment type="catalytic activity">
    <reaction evidence="1">
        <text>ATP + protein L-histidine = ADP + protein N-phospho-L-histidine.</text>
        <dbReference type="EC" id="2.7.13.3"/>
    </reaction>
</comment>
<evidence type="ECO:0000256" key="8">
    <source>
        <dbReference type="ARBA" id="ARBA00023012"/>
    </source>
</evidence>
<protein>
    <recommendedName>
        <fullName evidence="2">histidine kinase</fullName>
        <ecNumber evidence="2">2.7.13.3</ecNumber>
    </recommendedName>
</protein>
<dbReference type="InterPro" id="IPR050482">
    <property type="entry name" value="Sensor_HK_TwoCompSys"/>
</dbReference>
<reference evidence="13 14" key="1">
    <citation type="submission" date="2020-08" db="EMBL/GenBank/DDBJ databases">
        <title>Genomic Encyclopedia of Type Strains, Phase IV (KMG-IV): sequencing the most valuable type-strain genomes for metagenomic binning, comparative biology and taxonomic classification.</title>
        <authorList>
            <person name="Goeker M."/>
        </authorList>
    </citation>
    <scope>NUCLEOTIDE SEQUENCE [LARGE SCALE GENOMIC DNA]</scope>
    <source>
        <strain evidence="13 14">DSM 44197</strain>
    </source>
</reference>
<evidence type="ECO:0000256" key="5">
    <source>
        <dbReference type="ARBA" id="ARBA00022741"/>
    </source>
</evidence>
<dbReference type="Pfam" id="PF07730">
    <property type="entry name" value="HisKA_3"/>
    <property type="match status" value="1"/>
</dbReference>
<dbReference type="Gene3D" id="1.20.5.1930">
    <property type="match status" value="1"/>
</dbReference>
<keyword evidence="9" id="KW-0812">Transmembrane</keyword>
<dbReference type="Gene3D" id="3.30.565.10">
    <property type="entry name" value="Histidine kinase-like ATPase, C-terminal domain"/>
    <property type="match status" value="1"/>
</dbReference>
<gene>
    <name evidence="13" type="ORF">HNR61_002890</name>
</gene>
<keyword evidence="6 13" id="KW-0418">Kinase</keyword>
<dbReference type="Pfam" id="PF23539">
    <property type="entry name" value="DUF7134"/>
    <property type="match status" value="1"/>
</dbReference>
<feature type="transmembrane region" description="Helical" evidence="9">
    <location>
        <begin position="38"/>
        <end position="54"/>
    </location>
</feature>
<dbReference type="Proteomes" id="UP000572680">
    <property type="component" value="Unassembled WGS sequence"/>
</dbReference>
<evidence type="ECO:0000259" key="10">
    <source>
        <dbReference type="Pfam" id="PF02518"/>
    </source>
</evidence>